<feature type="transmembrane region" description="Helical" evidence="7">
    <location>
        <begin position="370"/>
        <end position="393"/>
    </location>
</feature>
<feature type="transmembrane region" description="Helical" evidence="7">
    <location>
        <begin position="33"/>
        <end position="58"/>
    </location>
</feature>
<feature type="transmembrane region" description="Helical" evidence="7">
    <location>
        <begin position="64"/>
        <end position="86"/>
    </location>
</feature>
<gene>
    <name evidence="9" type="ORF">KSX_31050</name>
</gene>
<evidence type="ECO:0000256" key="4">
    <source>
        <dbReference type="ARBA" id="ARBA00022692"/>
    </source>
</evidence>
<dbReference type="PROSITE" id="PS00216">
    <property type="entry name" value="SUGAR_TRANSPORT_1"/>
    <property type="match status" value="1"/>
</dbReference>
<dbReference type="Pfam" id="PF07690">
    <property type="entry name" value="MFS_1"/>
    <property type="match status" value="2"/>
</dbReference>
<comment type="caution">
    <text evidence="9">The sequence shown here is derived from an EMBL/GenBank/DDBJ whole genome shotgun (WGS) entry which is preliminary data.</text>
</comment>
<evidence type="ECO:0000256" key="1">
    <source>
        <dbReference type="ARBA" id="ARBA00004651"/>
    </source>
</evidence>
<dbReference type="AlphaFoldDB" id="A0A8J3HVQ9"/>
<dbReference type="InterPro" id="IPR020846">
    <property type="entry name" value="MFS_dom"/>
</dbReference>
<keyword evidence="10" id="KW-1185">Reference proteome</keyword>
<proteinExistence type="predicted"/>
<dbReference type="InterPro" id="IPR005829">
    <property type="entry name" value="Sugar_transporter_CS"/>
</dbReference>
<keyword evidence="5 7" id="KW-1133">Transmembrane helix</keyword>
<evidence type="ECO:0000259" key="8">
    <source>
        <dbReference type="PROSITE" id="PS50850"/>
    </source>
</evidence>
<dbReference type="InterPro" id="IPR011701">
    <property type="entry name" value="MFS"/>
</dbReference>
<evidence type="ECO:0000256" key="2">
    <source>
        <dbReference type="ARBA" id="ARBA00022448"/>
    </source>
</evidence>
<reference evidence="9" key="1">
    <citation type="submission" date="2020-10" db="EMBL/GenBank/DDBJ databases">
        <title>Taxonomic study of unclassified bacteria belonging to the class Ktedonobacteria.</title>
        <authorList>
            <person name="Yabe S."/>
            <person name="Wang C.M."/>
            <person name="Zheng Y."/>
            <person name="Sakai Y."/>
            <person name="Cavaletti L."/>
            <person name="Monciardini P."/>
            <person name="Donadio S."/>
        </authorList>
    </citation>
    <scope>NUCLEOTIDE SEQUENCE</scope>
    <source>
        <strain evidence="9">SOSP1-1</strain>
    </source>
</reference>
<dbReference type="GO" id="GO:0005886">
    <property type="term" value="C:plasma membrane"/>
    <property type="evidence" value="ECO:0007669"/>
    <property type="project" value="UniProtKB-SubCell"/>
</dbReference>
<dbReference type="Proteomes" id="UP000612362">
    <property type="component" value="Unassembled WGS sequence"/>
</dbReference>
<evidence type="ECO:0000256" key="6">
    <source>
        <dbReference type="ARBA" id="ARBA00023136"/>
    </source>
</evidence>
<feature type="transmembrane region" description="Helical" evidence="7">
    <location>
        <begin position="132"/>
        <end position="154"/>
    </location>
</feature>
<comment type="subcellular location">
    <subcellularLocation>
        <location evidence="1">Cell membrane</location>
        <topology evidence="1">Multi-pass membrane protein</topology>
    </subcellularLocation>
</comment>
<keyword evidence="6 7" id="KW-0472">Membrane</keyword>
<feature type="transmembrane region" description="Helical" evidence="7">
    <location>
        <begin position="405"/>
        <end position="428"/>
    </location>
</feature>
<feature type="transmembrane region" description="Helical" evidence="7">
    <location>
        <begin position="258"/>
        <end position="279"/>
    </location>
</feature>
<dbReference type="GO" id="GO:0022857">
    <property type="term" value="F:transmembrane transporter activity"/>
    <property type="evidence" value="ECO:0007669"/>
    <property type="project" value="InterPro"/>
</dbReference>
<keyword evidence="3" id="KW-1003">Cell membrane</keyword>
<feature type="transmembrane region" description="Helical" evidence="7">
    <location>
        <begin position="206"/>
        <end position="224"/>
    </location>
</feature>
<feature type="transmembrane region" description="Helical" evidence="7">
    <location>
        <begin position="175"/>
        <end position="194"/>
    </location>
</feature>
<sequence>MISEPKGQTTSILPETLECKNGMKSQASTRLSLISAIIATLLVRIAGRTSFVILGFYLGEHFASAAMVALVLEAFYITELLLSPMIGGLSDHLGRRPFLLWSPVIAVGAVSCFLVASRLYPHPSSQMPHTHLFILLIIILFGRLLEGATTGLNVPATLGYLTDVTVGSERLRMRAVTAFEVVTVGAIGLAIPFAGKISSMLDTWGFLVVIALHMLVMLIIALGVRESVQPQERAETRPSLLAGFSVLQHRRISTFLPAWFSVNALVGAWAVLITIMLAYPKHMAIQRHPDQLLYGGFSKMDASLWVGGFALLFLCGMGIWMLFVTRFRRSTVMLIGLIGLGIIVSALAVINGLGETMRDVMPNQGPQMLLLLILAALGIFLLSGFTPVALMQMSAIAESLSGKRGAVMGLYSVVLAVGQLTGTTFGGLCVDWNGFYGLMQFSLIMGVLSFLSVLYMRYHNDDLLQAPERESHQRA</sequence>
<feature type="transmembrane region" description="Helical" evidence="7">
    <location>
        <begin position="302"/>
        <end position="324"/>
    </location>
</feature>
<dbReference type="Gene3D" id="1.20.1250.20">
    <property type="entry name" value="MFS general substrate transporter like domains"/>
    <property type="match status" value="2"/>
</dbReference>
<protein>
    <submittedName>
        <fullName evidence="9">MFS transporter</fullName>
    </submittedName>
</protein>
<accession>A0A8J3HVQ9</accession>
<dbReference type="PANTHER" id="PTHR23517">
    <property type="entry name" value="RESISTANCE PROTEIN MDTM, PUTATIVE-RELATED-RELATED"/>
    <property type="match status" value="1"/>
</dbReference>
<organism evidence="9 10">
    <name type="scientific">Ktedonospora formicarum</name>
    <dbReference type="NCBI Taxonomy" id="2778364"/>
    <lineage>
        <taxon>Bacteria</taxon>
        <taxon>Bacillati</taxon>
        <taxon>Chloroflexota</taxon>
        <taxon>Ktedonobacteria</taxon>
        <taxon>Ktedonobacterales</taxon>
        <taxon>Ktedonobacteraceae</taxon>
        <taxon>Ktedonospora</taxon>
    </lineage>
</organism>
<keyword evidence="4 7" id="KW-0812">Transmembrane</keyword>
<dbReference type="EMBL" id="BNJF01000001">
    <property type="protein sequence ID" value="GHO44942.1"/>
    <property type="molecule type" value="Genomic_DNA"/>
</dbReference>
<dbReference type="PROSITE" id="PS50850">
    <property type="entry name" value="MFS"/>
    <property type="match status" value="1"/>
</dbReference>
<dbReference type="RefSeq" id="WP_220194302.1">
    <property type="nucleotide sequence ID" value="NZ_BNJF01000001.1"/>
</dbReference>
<dbReference type="InterPro" id="IPR050171">
    <property type="entry name" value="MFS_Transporters"/>
</dbReference>
<feature type="transmembrane region" description="Helical" evidence="7">
    <location>
        <begin position="434"/>
        <end position="455"/>
    </location>
</feature>
<evidence type="ECO:0000256" key="7">
    <source>
        <dbReference type="SAM" id="Phobius"/>
    </source>
</evidence>
<evidence type="ECO:0000313" key="9">
    <source>
        <dbReference type="EMBL" id="GHO44942.1"/>
    </source>
</evidence>
<evidence type="ECO:0000313" key="10">
    <source>
        <dbReference type="Proteomes" id="UP000612362"/>
    </source>
</evidence>
<feature type="transmembrane region" description="Helical" evidence="7">
    <location>
        <begin position="331"/>
        <end position="350"/>
    </location>
</feature>
<evidence type="ECO:0000256" key="3">
    <source>
        <dbReference type="ARBA" id="ARBA00022475"/>
    </source>
</evidence>
<feature type="domain" description="Major facilitator superfamily (MFS) profile" evidence="8">
    <location>
        <begin position="32"/>
        <end position="457"/>
    </location>
</feature>
<keyword evidence="2" id="KW-0813">Transport</keyword>
<dbReference type="SUPFAM" id="SSF103473">
    <property type="entry name" value="MFS general substrate transporter"/>
    <property type="match status" value="1"/>
</dbReference>
<feature type="transmembrane region" description="Helical" evidence="7">
    <location>
        <begin position="98"/>
        <end position="120"/>
    </location>
</feature>
<dbReference type="InterPro" id="IPR036259">
    <property type="entry name" value="MFS_trans_sf"/>
</dbReference>
<evidence type="ECO:0000256" key="5">
    <source>
        <dbReference type="ARBA" id="ARBA00022989"/>
    </source>
</evidence>
<name>A0A8J3HVQ9_9CHLR</name>